<evidence type="ECO:0000256" key="1">
    <source>
        <dbReference type="SAM" id="MobiDB-lite"/>
    </source>
</evidence>
<feature type="compositionally biased region" description="Basic and acidic residues" evidence="1">
    <location>
        <begin position="153"/>
        <end position="184"/>
    </location>
</feature>
<dbReference type="EMBL" id="JABSTU010000005">
    <property type="protein sequence ID" value="KAH8030866.1"/>
    <property type="molecule type" value="Genomic_DNA"/>
</dbReference>
<evidence type="ECO:0000313" key="3">
    <source>
        <dbReference type="Proteomes" id="UP000821866"/>
    </source>
</evidence>
<reference evidence="2" key="1">
    <citation type="journal article" date="2020" name="Cell">
        <title>Large-Scale Comparative Analyses of Tick Genomes Elucidate Their Genetic Diversity and Vector Capacities.</title>
        <authorList>
            <consortium name="Tick Genome and Microbiome Consortium (TIGMIC)"/>
            <person name="Jia N."/>
            <person name="Wang J."/>
            <person name="Shi W."/>
            <person name="Du L."/>
            <person name="Sun Y."/>
            <person name="Zhan W."/>
            <person name="Jiang J.F."/>
            <person name="Wang Q."/>
            <person name="Zhang B."/>
            <person name="Ji P."/>
            <person name="Bell-Sakyi L."/>
            <person name="Cui X.M."/>
            <person name="Yuan T.T."/>
            <person name="Jiang B.G."/>
            <person name="Yang W.F."/>
            <person name="Lam T.T."/>
            <person name="Chang Q.C."/>
            <person name="Ding S.J."/>
            <person name="Wang X.J."/>
            <person name="Zhu J.G."/>
            <person name="Ruan X.D."/>
            <person name="Zhao L."/>
            <person name="Wei J.T."/>
            <person name="Ye R.Z."/>
            <person name="Que T.C."/>
            <person name="Du C.H."/>
            <person name="Zhou Y.H."/>
            <person name="Cheng J.X."/>
            <person name="Dai P.F."/>
            <person name="Guo W.B."/>
            <person name="Han X.H."/>
            <person name="Huang E.J."/>
            <person name="Li L.F."/>
            <person name="Wei W."/>
            <person name="Gao Y.C."/>
            <person name="Liu J.Z."/>
            <person name="Shao H.Z."/>
            <person name="Wang X."/>
            <person name="Wang C.C."/>
            <person name="Yang T.C."/>
            <person name="Huo Q.B."/>
            <person name="Li W."/>
            <person name="Chen H.Y."/>
            <person name="Chen S.E."/>
            <person name="Zhou L.G."/>
            <person name="Ni X.B."/>
            <person name="Tian J.H."/>
            <person name="Sheng Y."/>
            <person name="Liu T."/>
            <person name="Pan Y.S."/>
            <person name="Xia L.Y."/>
            <person name="Li J."/>
            <person name="Zhao F."/>
            <person name="Cao W.C."/>
        </authorList>
    </citation>
    <scope>NUCLEOTIDE SEQUENCE</scope>
    <source>
        <strain evidence="2">Rmic-2018</strain>
    </source>
</reference>
<feature type="compositionally biased region" description="Basic residues" evidence="1">
    <location>
        <begin position="328"/>
        <end position="339"/>
    </location>
</feature>
<protein>
    <submittedName>
        <fullName evidence="2">Uncharacterized protein</fullName>
    </submittedName>
</protein>
<comment type="caution">
    <text evidence="2">The sequence shown here is derived from an EMBL/GenBank/DDBJ whole genome shotgun (WGS) entry which is preliminary data.</text>
</comment>
<feature type="compositionally biased region" description="Basic and acidic residues" evidence="1">
    <location>
        <begin position="1"/>
        <end position="12"/>
    </location>
</feature>
<feature type="compositionally biased region" description="Basic and acidic residues" evidence="1">
    <location>
        <begin position="129"/>
        <end position="142"/>
    </location>
</feature>
<accession>A0A9J6E959</accession>
<proteinExistence type="predicted"/>
<name>A0A9J6E959_RHIMP</name>
<reference evidence="2" key="2">
    <citation type="submission" date="2021-09" db="EMBL/GenBank/DDBJ databases">
        <authorList>
            <person name="Jia N."/>
            <person name="Wang J."/>
            <person name="Shi W."/>
            <person name="Du L."/>
            <person name="Sun Y."/>
            <person name="Zhan W."/>
            <person name="Jiang J."/>
            <person name="Wang Q."/>
            <person name="Zhang B."/>
            <person name="Ji P."/>
            <person name="Sakyi L.B."/>
            <person name="Cui X."/>
            <person name="Yuan T."/>
            <person name="Jiang B."/>
            <person name="Yang W."/>
            <person name="Lam T.T.-Y."/>
            <person name="Chang Q."/>
            <person name="Ding S."/>
            <person name="Wang X."/>
            <person name="Zhu J."/>
            <person name="Ruan X."/>
            <person name="Zhao L."/>
            <person name="Wei J."/>
            <person name="Que T."/>
            <person name="Du C."/>
            <person name="Cheng J."/>
            <person name="Dai P."/>
            <person name="Han X."/>
            <person name="Huang E."/>
            <person name="Gao Y."/>
            <person name="Liu J."/>
            <person name="Shao H."/>
            <person name="Ye R."/>
            <person name="Li L."/>
            <person name="Wei W."/>
            <person name="Wang X."/>
            <person name="Wang C."/>
            <person name="Huo Q."/>
            <person name="Li W."/>
            <person name="Guo W."/>
            <person name="Chen H."/>
            <person name="Chen S."/>
            <person name="Zhou L."/>
            <person name="Zhou L."/>
            <person name="Ni X."/>
            <person name="Tian J."/>
            <person name="Zhou Y."/>
            <person name="Sheng Y."/>
            <person name="Liu T."/>
            <person name="Pan Y."/>
            <person name="Xia L."/>
            <person name="Li J."/>
            <person name="Zhao F."/>
            <person name="Cao W."/>
        </authorList>
    </citation>
    <scope>NUCLEOTIDE SEQUENCE</scope>
    <source>
        <strain evidence="2">Rmic-2018</strain>
        <tissue evidence="2">Larvae</tissue>
    </source>
</reference>
<feature type="region of interest" description="Disordered" evidence="1">
    <location>
        <begin position="1"/>
        <end position="26"/>
    </location>
</feature>
<evidence type="ECO:0000313" key="2">
    <source>
        <dbReference type="EMBL" id="KAH8030866.1"/>
    </source>
</evidence>
<feature type="compositionally biased region" description="Basic and acidic residues" evidence="1">
    <location>
        <begin position="79"/>
        <end position="95"/>
    </location>
</feature>
<gene>
    <name evidence="2" type="ORF">HPB51_012206</name>
</gene>
<feature type="region of interest" description="Disordered" evidence="1">
    <location>
        <begin position="43"/>
        <end position="282"/>
    </location>
</feature>
<feature type="region of interest" description="Disordered" evidence="1">
    <location>
        <begin position="353"/>
        <end position="377"/>
    </location>
</feature>
<dbReference type="VEuPathDB" id="VectorBase:LOC119163310"/>
<feature type="region of interest" description="Disordered" evidence="1">
    <location>
        <begin position="303"/>
        <end position="339"/>
    </location>
</feature>
<organism evidence="2 3">
    <name type="scientific">Rhipicephalus microplus</name>
    <name type="common">Cattle tick</name>
    <name type="synonym">Boophilus microplus</name>
    <dbReference type="NCBI Taxonomy" id="6941"/>
    <lineage>
        <taxon>Eukaryota</taxon>
        <taxon>Metazoa</taxon>
        <taxon>Ecdysozoa</taxon>
        <taxon>Arthropoda</taxon>
        <taxon>Chelicerata</taxon>
        <taxon>Arachnida</taxon>
        <taxon>Acari</taxon>
        <taxon>Parasitiformes</taxon>
        <taxon>Ixodida</taxon>
        <taxon>Ixodoidea</taxon>
        <taxon>Ixodidae</taxon>
        <taxon>Rhipicephalinae</taxon>
        <taxon>Rhipicephalus</taxon>
        <taxon>Boophilus</taxon>
    </lineage>
</organism>
<dbReference type="Proteomes" id="UP000821866">
    <property type="component" value="Chromosome 3"/>
</dbReference>
<sequence length="377" mass="41009">MQPSEHSKKEESTVTQENAEPSGDIAIAAKVRQDLDEIRVGPHFVAEDLQAPDGIKTTPGATGKSRTKDKAPSENSFIEVEKSSAEENEGHDSKSDLGPGGLFVESESSEVVPQSEQKGDVSEGSPATTERENEEKVAKTAVKEVAGSIPAEVKVHSAAENETEEFKDSSSVPKREQAPSEAEKNSNAAQADAVGIPANRPPAKKRRKSGADSQHCRTLRSHWEKDGPEPLGPVSTEEETENLRAMPSSVDKAPVAVPATVNLEAADSSDEDDKQKRATSLGDESCLVLITSEQVTSSGTFVVSSMAKRRKPVREDDEAPARRLTGKEKRRKMEAKKVRKVGHHFYDYANVKNRNRAKARKNRENQKLLSRGKIKSV</sequence>
<dbReference type="AlphaFoldDB" id="A0A9J6E959"/>
<keyword evidence="3" id="KW-1185">Reference proteome</keyword>